<evidence type="ECO:0000313" key="3">
    <source>
        <dbReference type="Proteomes" id="UP001284601"/>
    </source>
</evidence>
<keyword evidence="1" id="KW-0472">Membrane</keyword>
<name>A0ABU4HQE1_9ACTN</name>
<protein>
    <recommendedName>
        <fullName evidence="4">DUF732 domain-containing protein</fullName>
    </recommendedName>
</protein>
<dbReference type="RefSeq" id="WP_318597785.1">
    <property type="nucleotide sequence ID" value="NZ_JAWSTH010000033.1"/>
</dbReference>
<gene>
    <name evidence="2" type="ORF">R7226_13955</name>
</gene>
<comment type="caution">
    <text evidence="2">The sequence shown here is derived from an EMBL/GenBank/DDBJ whole genome shotgun (WGS) entry which is preliminary data.</text>
</comment>
<feature type="transmembrane region" description="Helical" evidence="1">
    <location>
        <begin position="18"/>
        <end position="38"/>
    </location>
</feature>
<keyword evidence="3" id="KW-1185">Reference proteome</keyword>
<keyword evidence="1" id="KW-1133">Transmembrane helix</keyword>
<dbReference type="Proteomes" id="UP001284601">
    <property type="component" value="Unassembled WGS sequence"/>
</dbReference>
<evidence type="ECO:0008006" key="4">
    <source>
        <dbReference type="Google" id="ProtNLM"/>
    </source>
</evidence>
<accession>A0ABU4HQE1</accession>
<reference evidence="3" key="1">
    <citation type="submission" date="2023-07" db="EMBL/GenBank/DDBJ databases">
        <title>Conexibacter stalactiti sp. nov., isolated from stalactites in a lava cave and emended description of the genus Conexibacter.</title>
        <authorList>
            <person name="Lee S.D."/>
        </authorList>
    </citation>
    <scope>NUCLEOTIDE SEQUENCE [LARGE SCALE GENOMIC DNA]</scope>
    <source>
        <strain evidence="3">KCTC 39840</strain>
    </source>
</reference>
<keyword evidence="1" id="KW-0812">Transmembrane</keyword>
<dbReference type="EMBL" id="JAWSTH010000033">
    <property type="protein sequence ID" value="MDW5595449.1"/>
    <property type="molecule type" value="Genomic_DNA"/>
</dbReference>
<evidence type="ECO:0000256" key="1">
    <source>
        <dbReference type="SAM" id="Phobius"/>
    </source>
</evidence>
<evidence type="ECO:0000313" key="2">
    <source>
        <dbReference type="EMBL" id="MDW5595449.1"/>
    </source>
</evidence>
<proteinExistence type="predicted"/>
<sequence>MSASTPPQPSASGDDFRFIYWFVGGVLLILVVIGLITYSGQKDDAAAQAKAQELTQKFERAGLPVPADQDIIVKSLGTDGGAVCDNPANALGRALFNSQLTNGAAFVGQRPVIADRRVLVGQALILDTYCPEELQEFRDKLGDYKVDDTIEQ</sequence>
<organism evidence="2 3">
    <name type="scientific">Conexibacter stalactiti</name>
    <dbReference type="NCBI Taxonomy" id="1940611"/>
    <lineage>
        <taxon>Bacteria</taxon>
        <taxon>Bacillati</taxon>
        <taxon>Actinomycetota</taxon>
        <taxon>Thermoleophilia</taxon>
        <taxon>Solirubrobacterales</taxon>
        <taxon>Conexibacteraceae</taxon>
        <taxon>Conexibacter</taxon>
    </lineage>
</organism>